<dbReference type="InterPro" id="IPR012334">
    <property type="entry name" value="Pectin_lyas_fold"/>
</dbReference>
<dbReference type="Proteomes" id="UP000593892">
    <property type="component" value="Chromosome"/>
</dbReference>
<organism evidence="2 3">
    <name type="scientific">Paludibaculum fermentans</name>
    <dbReference type="NCBI Taxonomy" id="1473598"/>
    <lineage>
        <taxon>Bacteria</taxon>
        <taxon>Pseudomonadati</taxon>
        <taxon>Acidobacteriota</taxon>
        <taxon>Terriglobia</taxon>
        <taxon>Bryobacterales</taxon>
        <taxon>Bryobacteraceae</taxon>
        <taxon>Paludibaculum</taxon>
    </lineage>
</organism>
<dbReference type="EMBL" id="CP063849">
    <property type="protein sequence ID" value="QOY90919.1"/>
    <property type="molecule type" value="Genomic_DNA"/>
</dbReference>
<protein>
    <submittedName>
        <fullName evidence="2">Right-handed parallel beta-helix repeat-containing protein</fullName>
    </submittedName>
</protein>
<dbReference type="SUPFAM" id="SSF51126">
    <property type="entry name" value="Pectin lyase-like"/>
    <property type="match status" value="1"/>
</dbReference>
<accession>A0A7S7NW87</accession>
<name>A0A7S7NW87_PALFE</name>
<dbReference type="InterPro" id="IPR039448">
    <property type="entry name" value="Beta_helix"/>
</dbReference>
<dbReference type="Pfam" id="PF13229">
    <property type="entry name" value="Beta_helix"/>
    <property type="match status" value="1"/>
</dbReference>
<feature type="domain" description="Right handed beta helix" evidence="1">
    <location>
        <begin position="126"/>
        <end position="274"/>
    </location>
</feature>
<evidence type="ECO:0000313" key="3">
    <source>
        <dbReference type="Proteomes" id="UP000593892"/>
    </source>
</evidence>
<evidence type="ECO:0000259" key="1">
    <source>
        <dbReference type="Pfam" id="PF13229"/>
    </source>
</evidence>
<reference evidence="2 3" key="1">
    <citation type="submission" date="2020-10" db="EMBL/GenBank/DDBJ databases">
        <title>Complete genome sequence of Paludibaculum fermentans P105T, a facultatively anaerobic acidobacterium capable of dissimilatory Fe(III) reduction.</title>
        <authorList>
            <person name="Dedysh S.N."/>
            <person name="Beletsky A.V."/>
            <person name="Kulichevskaya I.S."/>
            <person name="Mardanov A.V."/>
            <person name="Ravin N.V."/>
        </authorList>
    </citation>
    <scope>NUCLEOTIDE SEQUENCE [LARGE SCALE GENOMIC DNA]</scope>
    <source>
        <strain evidence="2 3">P105</strain>
    </source>
</reference>
<dbReference type="SMART" id="SM00710">
    <property type="entry name" value="PbH1"/>
    <property type="match status" value="4"/>
</dbReference>
<sequence length="537" mass="58012">MATLEDRVGSTDRRSFLRDATAGVVSSALGFIDTAAAAPAGRKFHVAAGGDDSASGLSPKKPWKSLERVSRETFQPGDAVLLRSGDAWKGRLQLHGSGAENKPIVLGRYGSGPLPVIDMGAVEGAAVLLENRSWWQISGIEVTSGAPAVPRIGRQGIVALVTGEGTCSNIVIRGCFIHDVWGTLGGGGPLDMYNSSAIFAGRRQTDRHRTGSVENLLIEGNRIERVDRCGIIVWRGGKGVVIRQNRMENLGGDGIFPEGCDGVLVERNIVTRSCLRTGDPDLTLADKRYNPHSAAIWLQNCTGGIMQFNEVYDTGRCKGNGDGEAYDFDFGCRDCILQYNYSRNNYGLLLIMQRTSGNIARYNISENDQTHLLALRSNLDDGNLIHNNVFYVDHGTVEIEMMDNPQIRDKTKAGVPLRNNIFYAAGQGRFKVLYLAPTQPDLNPGDNRLFLENCYFGPWVGAGPNDSNLPGKTQDPLFVAPGRGGIGLDSLEGYQLRADSPCLGRGAAIANSGGRDFWGNSLPAGALDIGAFQHRTR</sequence>
<dbReference type="Gene3D" id="2.160.20.10">
    <property type="entry name" value="Single-stranded right-handed beta-helix, Pectin lyase-like"/>
    <property type="match status" value="1"/>
</dbReference>
<dbReference type="PROSITE" id="PS51318">
    <property type="entry name" value="TAT"/>
    <property type="match status" value="1"/>
</dbReference>
<dbReference type="KEGG" id="pfer:IRI77_13520"/>
<dbReference type="InterPro" id="IPR006311">
    <property type="entry name" value="TAT_signal"/>
</dbReference>
<dbReference type="InterPro" id="IPR006626">
    <property type="entry name" value="PbH1"/>
</dbReference>
<evidence type="ECO:0000313" key="2">
    <source>
        <dbReference type="EMBL" id="QOY90919.1"/>
    </source>
</evidence>
<dbReference type="RefSeq" id="WP_194452576.1">
    <property type="nucleotide sequence ID" value="NZ_CP063849.1"/>
</dbReference>
<gene>
    <name evidence="2" type="ORF">IRI77_13520</name>
</gene>
<dbReference type="AlphaFoldDB" id="A0A7S7NW87"/>
<dbReference type="InterPro" id="IPR011050">
    <property type="entry name" value="Pectin_lyase_fold/virulence"/>
</dbReference>
<keyword evidence="3" id="KW-1185">Reference proteome</keyword>
<proteinExistence type="predicted"/>